<organism evidence="2 3">
    <name type="scientific">Oedothorax gibbosus</name>
    <dbReference type="NCBI Taxonomy" id="931172"/>
    <lineage>
        <taxon>Eukaryota</taxon>
        <taxon>Metazoa</taxon>
        <taxon>Ecdysozoa</taxon>
        <taxon>Arthropoda</taxon>
        <taxon>Chelicerata</taxon>
        <taxon>Arachnida</taxon>
        <taxon>Araneae</taxon>
        <taxon>Araneomorphae</taxon>
        <taxon>Entelegynae</taxon>
        <taxon>Araneoidea</taxon>
        <taxon>Linyphiidae</taxon>
        <taxon>Erigoninae</taxon>
        <taxon>Oedothorax</taxon>
    </lineage>
</organism>
<evidence type="ECO:0000313" key="3">
    <source>
        <dbReference type="Proteomes" id="UP000827092"/>
    </source>
</evidence>
<feature type="region of interest" description="Disordered" evidence="1">
    <location>
        <begin position="50"/>
        <end position="103"/>
    </location>
</feature>
<proteinExistence type="predicted"/>
<feature type="region of interest" description="Disordered" evidence="1">
    <location>
        <begin position="1"/>
        <end position="37"/>
    </location>
</feature>
<feature type="compositionally biased region" description="Polar residues" evidence="1">
    <location>
        <begin position="63"/>
        <end position="76"/>
    </location>
</feature>
<dbReference type="Proteomes" id="UP000827092">
    <property type="component" value="Unassembled WGS sequence"/>
</dbReference>
<gene>
    <name evidence="2" type="ORF">JTE90_015183</name>
</gene>
<comment type="caution">
    <text evidence="2">The sequence shown here is derived from an EMBL/GenBank/DDBJ whole genome shotgun (WGS) entry which is preliminary data.</text>
</comment>
<reference evidence="2 3" key="1">
    <citation type="journal article" date="2022" name="Nat. Ecol. Evol.">
        <title>A masculinizing supergene underlies an exaggerated male reproductive morph in a spider.</title>
        <authorList>
            <person name="Hendrickx F."/>
            <person name="De Corte Z."/>
            <person name="Sonet G."/>
            <person name="Van Belleghem S.M."/>
            <person name="Kostlbacher S."/>
            <person name="Vangestel C."/>
        </authorList>
    </citation>
    <scope>NUCLEOTIDE SEQUENCE [LARGE SCALE GENOMIC DNA]</scope>
    <source>
        <strain evidence="2">W744_W776</strain>
    </source>
</reference>
<name>A0AAV6V8X9_9ARAC</name>
<feature type="compositionally biased region" description="Polar residues" evidence="1">
    <location>
        <begin position="1"/>
        <end position="18"/>
    </location>
</feature>
<keyword evidence="3" id="KW-1185">Reference proteome</keyword>
<protein>
    <submittedName>
        <fullName evidence="2">Uncharacterized protein</fullName>
    </submittedName>
</protein>
<dbReference type="AlphaFoldDB" id="A0AAV6V8X9"/>
<feature type="compositionally biased region" description="Low complexity" evidence="1">
    <location>
        <begin position="51"/>
        <end position="62"/>
    </location>
</feature>
<dbReference type="EMBL" id="JAFNEN010000138">
    <property type="protein sequence ID" value="KAG8192548.1"/>
    <property type="molecule type" value="Genomic_DNA"/>
</dbReference>
<evidence type="ECO:0000256" key="1">
    <source>
        <dbReference type="SAM" id="MobiDB-lite"/>
    </source>
</evidence>
<sequence length="103" mass="11472">MRSEKSITTNNQGDTEGSPQRKKPAPRFTDGEDEFREEYLPMSFYTQQIRAASTANTNPSSAVGENSDSYSNSEDTQIYDLEGNEVQGATASTPITHRDKKNF</sequence>
<evidence type="ECO:0000313" key="2">
    <source>
        <dbReference type="EMBL" id="KAG8192548.1"/>
    </source>
</evidence>
<accession>A0AAV6V8X9</accession>